<name>A0A369KKA3_9BACT</name>
<reference evidence="2" key="1">
    <citation type="submission" date="2018-04" db="EMBL/GenBank/DDBJ databases">
        <title>Draft genome sequence of the Candidatus Spirobacillus cienkowskii, a pathogen of freshwater Daphnia species, reconstructed from hemolymph metagenomic reads.</title>
        <authorList>
            <person name="Bresciani L."/>
            <person name="Lemos L.N."/>
            <person name="Wale N."/>
            <person name="Lin J.Y."/>
            <person name="Fernandes G.R."/>
            <person name="Duffy M.A."/>
            <person name="Rodrigues J.M."/>
        </authorList>
    </citation>
    <scope>NUCLEOTIDE SEQUENCE [LARGE SCALE GENOMIC DNA]</scope>
    <source>
        <strain evidence="2">Binning01</strain>
    </source>
</reference>
<dbReference type="Proteomes" id="UP000253934">
    <property type="component" value="Unassembled WGS sequence"/>
</dbReference>
<accession>A0A369KKA3</accession>
<sequence length="46" mass="5284">MANCGVKFRAYPTAEQAHTLSQWIGCARVIYNCKVSEDNQNYNIFK</sequence>
<evidence type="ECO:0000259" key="1">
    <source>
        <dbReference type="Pfam" id="PF12323"/>
    </source>
</evidence>
<feature type="non-terminal residue" evidence="2">
    <location>
        <position position="46"/>
    </location>
</feature>
<gene>
    <name evidence="2" type="ORF">DCC88_12200</name>
</gene>
<proteinExistence type="predicted"/>
<protein>
    <submittedName>
        <fullName evidence="2">Transposase</fullName>
    </submittedName>
</protein>
<evidence type="ECO:0000313" key="3">
    <source>
        <dbReference type="Proteomes" id="UP000253934"/>
    </source>
</evidence>
<organism evidence="2 3">
    <name type="scientific">Spirobacillus cienkowskii</name>
    <dbReference type="NCBI Taxonomy" id="495820"/>
    <lineage>
        <taxon>Bacteria</taxon>
        <taxon>Pseudomonadati</taxon>
        <taxon>Bdellovibrionota</taxon>
        <taxon>Oligoflexia</taxon>
        <taxon>Silvanigrellales</taxon>
        <taxon>Spirobacillus</taxon>
    </lineage>
</organism>
<keyword evidence="3" id="KW-1185">Reference proteome</keyword>
<dbReference type="EMBL" id="QOVW01000113">
    <property type="protein sequence ID" value="RDB35051.1"/>
    <property type="molecule type" value="Genomic_DNA"/>
</dbReference>
<dbReference type="Pfam" id="PF12323">
    <property type="entry name" value="HTH_OrfB_IS605"/>
    <property type="match status" value="1"/>
</dbReference>
<feature type="domain" description="Transposase putative helix-turn-helix" evidence="1">
    <location>
        <begin position="3"/>
        <end position="42"/>
    </location>
</feature>
<dbReference type="AlphaFoldDB" id="A0A369KKA3"/>
<evidence type="ECO:0000313" key="2">
    <source>
        <dbReference type="EMBL" id="RDB35051.1"/>
    </source>
</evidence>
<comment type="caution">
    <text evidence="2">The sequence shown here is derived from an EMBL/GenBank/DDBJ whole genome shotgun (WGS) entry which is preliminary data.</text>
</comment>
<dbReference type="InterPro" id="IPR021027">
    <property type="entry name" value="Transposase_put_HTH"/>
</dbReference>